<dbReference type="GO" id="GO:0003677">
    <property type="term" value="F:DNA binding"/>
    <property type="evidence" value="ECO:0007669"/>
    <property type="project" value="UniProtKB-UniRule"/>
</dbReference>
<sequence>MIDPYWILTNQDLDPITRDRINEYLLSLKVANKAEATITKNRQILDYFFRKSQLSFDQLTSENILKWLNAYAKGKKPKTVALVFSTLSTFFPFCESEDYLDHPLMKKRWQPRIPEVLPKPLNKKAVFGI</sequence>
<organism evidence="4 5">
    <name type="scientific">Alteribacillus bidgolensis</name>
    <dbReference type="NCBI Taxonomy" id="930129"/>
    <lineage>
        <taxon>Bacteria</taxon>
        <taxon>Bacillati</taxon>
        <taxon>Bacillota</taxon>
        <taxon>Bacilli</taxon>
        <taxon>Bacillales</taxon>
        <taxon>Bacillaceae</taxon>
        <taxon>Alteribacillus</taxon>
    </lineage>
</organism>
<reference evidence="4 5" key="1">
    <citation type="submission" date="2016-10" db="EMBL/GenBank/DDBJ databases">
        <authorList>
            <person name="de Groot N.N."/>
        </authorList>
    </citation>
    <scope>NUCLEOTIDE SEQUENCE [LARGE SCALE GENOMIC DNA]</scope>
    <source>
        <strain evidence="5">P4B,CCM 7963,CECT 7998,DSM 25260,IBRC-M 10614,KCTC 13821</strain>
    </source>
</reference>
<keyword evidence="1 2" id="KW-0238">DNA-binding</keyword>
<dbReference type="InterPro" id="IPR010998">
    <property type="entry name" value="Integrase_recombinase_N"/>
</dbReference>
<dbReference type="RefSeq" id="WP_091586673.1">
    <property type="nucleotide sequence ID" value="NZ_FNDU01000009.1"/>
</dbReference>
<accession>A0A1G8M6K8</accession>
<evidence type="ECO:0000313" key="5">
    <source>
        <dbReference type="Proteomes" id="UP000199017"/>
    </source>
</evidence>
<feature type="domain" description="Core-binding (CB)" evidence="3">
    <location>
        <begin position="15"/>
        <end position="95"/>
    </location>
</feature>
<protein>
    <submittedName>
        <fullName evidence="4">Phage integrase, N-terminal SAM-like domain</fullName>
    </submittedName>
</protein>
<dbReference type="GO" id="GO:0015074">
    <property type="term" value="P:DNA integration"/>
    <property type="evidence" value="ECO:0007669"/>
    <property type="project" value="InterPro"/>
</dbReference>
<dbReference type="EMBL" id="FNDU01000009">
    <property type="protein sequence ID" value="SDI63582.1"/>
    <property type="molecule type" value="Genomic_DNA"/>
</dbReference>
<evidence type="ECO:0000259" key="3">
    <source>
        <dbReference type="PROSITE" id="PS51900"/>
    </source>
</evidence>
<dbReference type="InterPro" id="IPR004107">
    <property type="entry name" value="Integrase_SAM-like_N"/>
</dbReference>
<dbReference type="AlphaFoldDB" id="A0A1G8M6K8"/>
<dbReference type="PROSITE" id="PS51900">
    <property type="entry name" value="CB"/>
    <property type="match status" value="1"/>
</dbReference>
<evidence type="ECO:0000313" key="4">
    <source>
        <dbReference type="EMBL" id="SDI63582.1"/>
    </source>
</evidence>
<dbReference type="Pfam" id="PF02899">
    <property type="entry name" value="Phage_int_SAM_1"/>
    <property type="match status" value="1"/>
</dbReference>
<evidence type="ECO:0000256" key="2">
    <source>
        <dbReference type="PROSITE-ProRule" id="PRU01248"/>
    </source>
</evidence>
<dbReference type="Proteomes" id="UP000199017">
    <property type="component" value="Unassembled WGS sequence"/>
</dbReference>
<dbReference type="SUPFAM" id="SSF56349">
    <property type="entry name" value="DNA breaking-rejoining enzymes"/>
    <property type="match status" value="1"/>
</dbReference>
<dbReference type="InterPro" id="IPR011010">
    <property type="entry name" value="DNA_brk_join_enz"/>
</dbReference>
<gene>
    <name evidence="4" type="ORF">SAMN05216352_109236</name>
</gene>
<dbReference type="InterPro" id="IPR044068">
    <property type="entry name" value="CB"/>
</dbReference>
<proteinExistence type="predicted"/>
<keyword evidence="5" id="KW-1185">Reference proteome</keyword>
<dbReference type="Gene3D" id="1.10.150.130">
    <property type="match status" value="1"/>
</dbReference>
<evidence type="ECO:0000256" key="1">
    <source>
        <dbReference type="ARBA" id="ARBA00023125"/>
    </source>
</evidence>
<dbReference type="STRING" id="930129.SAMN05216352_109236"/>
<name>A0A1G8M6K8_9BACI</name>